<protein>
    <submittedName>
        <fullName evidence="1">50S ribosomal protein L19</fullName>
    </submittedName>
</protein>
<dbReference type="RefSeq" id="WP_014623130.1">
    <property type="nucleotide sequence ID" value="NZ_UHFF01000002.1"/>
</dbReference>
<dbReference type="InterPro" id="IPR015231">
    <property type="entry name" value="DUF1934"/>
</dbReference>
<dbReference type="InterPro" id="IPR012674">
    <property type="entry name" value="Calycin"/>
</dbReference>
<accession>A0A380JRX8</accession>
<dbReference type="Proteomes" id="UP000254461">
    <property type="component" value="Unassembled WGS sequence"/>
</dbReference>
<name>A0A380JRX8_9STRE</name>
<reference evidence="1 2" key="1">
    <citation type="submission" date="2018-06" db="EMBL/GenBank/DDBJ databases">
        <authorList>
            <consortium name="Pathogen Informatics"/>
            <person name="Doyle S."/>
        </authorList>
    </citation>
    <scope>NUCLEOTIDE SEQUENCE [LARGE SCALE GENOMIC DNA]</scope>
    <source>
        <strain evidence="1 2">NCTC12092</strain>
    </source>
</reference>
<dbReference type="SUPFAM" id="SSF50814">
    <property type="entry name" value="Lipocalins"/>
    <property type="match status" value="1"/>
</dbReference>
<dbReference type="AlphaFoldDB" id="A0A380JRX8"/>
<gene>
    <name evidence="1" type="ORF">NCTC12092_01315</name>
</gene>
<keyword evidence="1" id="KW-0689">Ribosomal protein</keyword>
<evidence type="ECO:0000313" key="1">
    <source>
        <dbReference type="EMBL" id="SUN47108.1"/>
    </source>
</evidence>
<keyword evidence="1" id="KW-0687">Ribonucleoprotein</keyword>
<sequence>MKIEINNKISYGQETELIKEVHTGDLRQKADATYLIYQNNDNERVVIKFNAAELTMSRFSKPQSVMRFLANKKALIAIPTPVGIQQFLTDTSHFHLDHDQQTVTLDYALLQASTETAFAHYHLEIKWY</sequence>
<dbReference type="Gene3D" id="2.40.128.20">
    <property type="match status" value="1"/>
</dbReference>
<proteinExistence type="predicted"/>
<dbReference type="Pfam" id="PF09148">
    <property type="entry name" value="DUF1934"/>
    <property type="match status" value="1"/>
</dbReference>
<organism evidence="1 2">
    <name type="scientific">Streptococcus equi subsp. equi</name>
    <dbReference type="NCBI Taxonomy" id="148942"/>
    <lineage>
        <taxon>Bacteria</taxon>
        <taxon>Bacillati</taxon>
        <taxon>Bacillota</taxon>
        <taxon>Bacilli</taxon>
        <taxon>Lactobacillales</taxon>
        <taxon>Streptococcaceae</taxon>
        <taxon>Streptococcus</taxon>
    </lineage>
</organism>
<dbReference type="GO" id="GO:0005840">
    <property type="term" value="C:ribosome"/>
    <property type="evidence" value="ECO:0007669"/>
    <property type="project" value="UniProtKB-KW"/>
</dbReference>
<dbReference type="EMBL" id="UHFF01000002">
    <property type="protein sequence ID" value="SUN47108.1"/>
    <property type="molecule type" value="Genomic_DNA"/>
</dbReference>
<evidence type="ECO:0000313" key="2">
    <source>
        <dbReference type="Proteomes" id="UP000254461"/>
    </source>
</evidence>